<dbReference type="EMBL" id="CDHN01000002">
    <property type="protein sequence ID" value="CEJ88864.1"/>
    <property type="molecule type" value="Genomic_DNA"/>
</dbReference>
<keyword evidence="4 7" id="KW-1133">Transmembrane helix</keyword>
<gene>
    <name evidence="8" type="ORF">VHEMI04890</name>
</gene>
<dbReference type="SUPFAM" id="SSF53474">
    <property type="entry name" value="alpha/beta-Hydrolases"/>
    <property type="match status" value="1"/>
</dbReference>
<comment type="similarity">
    <text evidence="2">Belongs to the TMCO4 family.</text>
</comment>
<proteinExistence type="inferred from homology"/>
<protein>
    <submittedName>
        <fullName evidence="8">Uncharacterized protein</fullName>
    </submittedName>
</protein>
<name>A0A0A1T2J1_9HYPO</name>
<dbReference type="AlphaFoldDB" id="A0A0A1T2J1"/>
<feature type="region of interest" description="Disordered" evidence="6">
    <location>
        <begin position="680"/>
        <end position="719"/>
    </location>
</feature>
<evidence type="ECO:0000313" key="9">
    <source>
        <dbReference type="Proteomes" id="UP000039046"/>
    </source>
</evidence>
<feature type="compositionally biased region" description="Basic and acidic residues" evidence="6">
    <location>
        <begin position="682"/>
        <end position="696"/>
    </location>
</feature>
<evidence type="ECO:0000256" key="1">
    <source>
        <dbReference type="ARBA" id="ARBA00004141"/>
    </source>
</evidence>
<evidence type="ECO:0000256" key="4">
    <source>
        <dbReference type="ARBA" id="ARBA00022989"/>
    </source>
</evidence>
<dbReference type="PANTHER" id="PTHR17920">
    <property type="entry name" value="TRANSMEMBRANE AND COILED-COIL DOMAIN-CONTAINING PROTEIN 4 TMCO4"/>
    <property type="match status" value="1"/>
</dbReference>
<evidence type="ECO:0000256" key="7">
    <source>
        <dbReference type="SAM" id="Phobius"/>
    </source>
</evidence>
<evidence type="ECO:0000256" key="3">
    <source>
        <dbReference type="ARBA" id="ARBA00022692"/>
    </source>
</evidence>
<sequence length="719" mass="78553">MAPICADPRQIVIALDQQKRLELLRLVDNILLHMTNQVEAKPEELGSITPDTESDSEEHKQDGQKSGTTTPPVSDDADSTHKKPAKGNGNMFDGVMKNIKSVKVPIPWKNNNNAPSKTTKRAEEIQLGALQYLVAWQMEFMPKFEEIIRVKDTEDILKERKSRLDATNEIAKSLEGVDLSGEKPTVEVVVTEAELKDDINALQALYKPTKTPLTALPEADRRECIGCILLLLLSTGKYSAHSRALAMYLASSLNISQTFLNQEESEIAKSLIESSTSKKAKKERMSAEAETAKRQQENKVSRYWKVGLASVAGATIIGVTGGLAAPLVAGAMGGILGGVGLGGVASFLGIFWMNGALVGALFGAYGAKMTGSMMDKYAKEVEDFKFIPLEEEPSSVASGKPEDQAHDCRRLRVTIGINGWLNDEKDIAKPWQALNTDTEVFALRYEMEALLALGTALKDLVSSFAWQAFKSEIIKRTVLATLWAALWPIQVVAIASNVDNPFNRASNRSKKAGRLLADALINKVQGERPVTLIGYSLGAVAIHACLQSLAERQAFGLIDTVVIVGTPAPSDAAHWRTLRNVVSGKIFNVYSENDMVLGFAYRMHSLERGVAGLQAIQGVKGIENLDLSSQVSGHLRYPDLIGEILDQCGFVGVKSSHEIEKDDVIKMKDEYAKGNLVDLDENAPHEGHEDYEEHGHRIMMVDNDVKETSAKSNRSSNGE</sequence>
<feature type="transmembrane region" description="Helical" evidence="7">
    <location>
        <begin position="344"/>
        <end position="367"/>
    </location>
</feature>
<dbReference type="InterPro" id="IPR029058">
    <property type="entry name" value="AB_hydrolase_fold"/>
</dbReference>
<reference evidence="8 9" key="1">
    <citation type="journal article" date="2015" name="Genome Announc.">
        <title>Draft Genome Sequence and Gene Annotation of the Entomopathogenic Fungus Verticillium hemipterigenum.</title>
        <authorList>
            <person name="Horn F."/>
            <person name="Habel A."/>
            <person name="Scharf D.H."/>
            <person name="Dworschak J."/>
            <person name="Brakhage A.A."/>
            <person name="Guthke R."/>
            <person name="Hertweck C."/>
            <person name="Linde J."/>
        </authorList>
    </citation>
    <scope>NUCLEOTIDE SEQUENCE [LARGE SCALE GENOMIC DNA]</scope>
</reference>
<evidence type="ECO:0000313" key="8">
    <source>
        <dbReference type="EMBL" id="CEJ88864.1"/>
    </source>
</evidence>
<dbReference type="HOGENOM" id="CLU_007407_3_0_1"/>
<evidence type="ECO:0000256" key="2">
    <source>
        <dbReference type="ARBA" id="ARBA00009824"/>
    </source>
</evidence>
<keyword evidence="5 7" id="KW-0472">Membrane</keyword>
<feature type="region of interest" description="Disordered" evidence="6">
    <location>
        <begin position="41"/>
        <end position="92"/>
    </location>
</feature>
<dbReference type="Pfam" id="PF05277">
    <property type="entry name" value="DUF726"/>
    <property type="match status" value="1"/>
</dbReference>
<dbReference type="Proteomes" id="UP000039046">
    <property type="component" value="Unassembled WGS sequence"/>
</dbReference>
<dbReference type="Gene3D" id="3.40.50.1820">
    <property type="entry name" value="alpha/beta hydrolase"/>
    <property type="match status" value="1"/>
</dbReference>
<dbReference type="InterPro" id="IPR007941">
    <property type="entry name" value="DUF726"/>
</dbReference>
<keyword evidence="3 7" id="KW-0812">Transmembrane</keyword>
<dbReference type="PANTHER" id="PTHR17920:SF22">
    <property type="entry name" value="DUF726 DOMAIN PROTEIN (AFU_ORTHOLOGUE AFUA_2G12860)"/>
    <property type="match status" value="1"/>
</dbReference>
<keyword evidence="9" id="KW-1185">Reference proteome</keyword>
<comment type="subcellular location">
    <subcellularLocation>
        <location evidence="1">Membrane</location>
        <topology evidence="1">Multi-pass membrane protein</topology>
    </subcellularLocation>
</comment>
<feature type="transmembrane region" description="Helical" evidence="7">
    <location>
        <begin position="303"/>
        <end position="324"/>
    </location>
</feature>
<accession>A0A0A1T2J1</accession>
<dbReference type="OrthoDB" id="3362494at2759"/>
<organism evidence="8 9">
    <name type="scientific">[Torrubiella] hemipterigena</name>
    <dbReference type="NCBI Taxonomy" id="1531966"/>
    <lineage>
        <taxon>Eukaryota</taxon>
        <taxon>Fungi</taxon>
        <taxon>Dikarya</taxon>
        <taxon>Ascomycota</taxon>
        <taxon>Pezizomycotina</taxon>
        <taxon>Sordariomycetes</taxon>
        <taxon>Hypocreomycetidae</taxon>
        <taxon>Hypocreales</taxon>
        <taxon>Clavicipitaceae</taxon>
        <taxon>Clavicipitaceae incertae sedis</taxon>
        <taxon>'Torrubiella' clade</taxon>
    </lineage>
</organism>
<dbReference type="GO" id="GO:0016020">
    <property type="term" value="C:membrane"/>
    <property type="evidence" value="ECO:0007669"/>
    <property type="project" value="UniProtKB-SubCell"/>
</dbReference>
<feature type="compositionally biased region" description="Polar residues" evidence="6">
    <location>
        <begin position="710"/>
        <end position="719"/>
    </location>
</feature>
<evidence type="ECO:0000256" key="6">
    <source>
        <dbReference type="SAM" id="MobiDB-lite"/>
    </source>
</evidence>
<evidence type="ECO:0000256" key="5">
    <source>
        <dbReference type="ARBA" id="ARBA00023136"/>
    </source>
</evidence>